<feature type="compositionally biased region" description="Pro residues" evidence="9">
    <location>
        <begin position="17"/>
        <end position="29"/>
    </location>
</feature>
<feature type="compositionally biased region" description="Basic and acidic residues" evidence="9">
    <location>
        <begin position="30"/>
        <end position="41"/>
    </location>
</feature>
<dbReference type="SUPFAM" id="SSF50447">
    <property type="entry name" value="Translation proteins"/>
    <property type="match status" value="1"/>
</dbReference>
<evidence type="ECO:0000256" key="5">
    <source>
        <dbReference type="ARBA" id="ARBA00022917"/>
    </source>
</evidence>
<comment type="caution">
    <text evidence="7">Lacks conserved residue(s) required for the propagation of feature annotation.</text>
</comment>
<dbReference type="GO" id="GO:0005829">
    <property type="term" value="C:cytosol"/>
    <property type="evidence" value="ECO:0007669"/>
    <property type="project" value="TreeGrafter"/>
</dbReference>
<evidence type="ECO:0000256" key="4">
    <source>
        <dbReference type="ARBA" id="ARBA00022741"/>
    </source>
</evidence>
<dbReference type="InterPro" id="IPR038467">
    <property type="entry name" value="RF3_dom_3_sf"/>
</dbReference>
<feature type="region of interest" description="Disordered" evidence="9">
    <location>
        <begin position="1"/>
        <end position="59"/>
    </location>
</feature>
<dbReference type="PROSITE" id="PS00301">
    <property type="entry name" value="G_TR_1"/>
    <property type="match status" value="1"/>
</dbReference>
<evidence type="ECO:0000256" key="8">
    <source>
        <dbReference type="NCBIfam" id="TIGR00503"/>
    </source>
</evidence>
<dbReference type="GO" id="GO:0005525">
    <property type="term" value="F:GTP binding"/>
    <property type="evidence" value="ECO:0007669"/>
    <property type="project" value="UniProtKB-UniRule"/>
</dbReference>
<keyword evidence="3 7" id="KW-0963">Cytoplasm</keyword>
<dbReference type="Pfam" id="PF22042">
    <property type="entry name" value="EF-G_D2"/>
    <property type="match status" value="1"/>
</dbReference>
<dbReference type="Pfam" id="PF16658">
    <property type="entry name" value="RF3_C"/>
    <property type="match status" value="1"/>
</dbReference>
<dbReference type="Gene3D" id="3.30.70.3280">
    <property type="entry name" value="Peptide chain release factor 3, domain III"/>
    <property type="match status" value="1"/>
</dbReference>
<evidence type="ECO:0000313" key="11">
    <source>
        <dbReference type="EMBL" id="QSB14623.1"/>
    </source>
</evidence>
<dbReference type="HAMAP" id="MF_00072">
    <property type="entry name" value="Rel_fac_3"/>
    <property type="match status" value="1"/>
</dbReference>
<evidence type="ECO:0000256" key="6">
    <source>
        <dbReference type="ARBA" id="ARBA00023134"/>
    </source>
</evidence>
<feature type="domain" description="Tr-type G" evidence="10">
    <location>
        <begin position="77"/>
        <end position="345"/>
    </location>
</feature>
<evidence type="ECO:0000256" key="3">
    <source>
        <dbReference type="ARBA" id="ARBA00022490"/>
    </source>
</evidence>
<dbReference type="NCBIfam" id="TIGR00503">
    <property type="entry name" value="prfC"/>
    <property type="match status" value="1"/>
</dbReference>
<dbReference type="PANTHER" id="PTHR43556">
    <property type="entry name" value="PEPTIDE CHAIN RELEASE FACTOR RF3"/>
    <property type="match status" value="1"/>
</dbReference>
<organism evidence="11 12">
    <name type="scientific">Natronosporangium hydrolyticum</name>
    <dbReference type="NCBI Taxonomy" id="2811111"/>
    <lineage>
        <taxon>Bacteria</taxon>
        <taxon>Bacillati</taxon>
        <taxon>Actinomycetota</taxon>
        <taxon>Actinomycetes</taxon>
        <taxon>Micromonosporales</taxon>
        <taxon>Micromonosporaceae</taxon>
        <taxon>Natronosporangium</taxon>
    </lineage>
</organism>
<comment type="function">
    <text evidence="7">Increases the formation of ribosomal termination complexes and stimulates activities of RF-1 and RF-2. It binds guanine nucleotides and has strong preference for UGA stop codons. It may interact directly with the ribosome. The stimulation of RF-1 and RF-2 is significantly reduced by GTP and GDP, but not by GMP.</text>
</comment>
<dbReference type="EMBL" id="CP070499">
    <property type="protein sequence ID" value="QSB14623.1"/>
    <property type="molecule type" value="Genomic_DNA"/>
</dbReference>
<dbReference type="SUPFAM" id="SSF54980">
    <property type="entry name" value="EF-G C-terminal domain-like"/>
    <property type="match status" value="1"/>
</dbReference>
<dbReference type="NCBIfam" id="TIGR00231">
    <property type="entry name" value="small_GTP"/>
    <property type="match status" value="1"/>
</dbReference>
<comment type="similarity">
    <text evidence="2 7">Belongs to the TRAFAC class translation factor GTPase superfamily. Classic translation factor GTPase family. PrfC subfamily.</text>
</comment>
<dbReference type="PROSITE" id="PS51722">
    <property type="entry name" value="G_TR_2"/>
    <property type="match status" value="1"/>
</dbReference>
<dbReference type="FunFam" id="3.40.50.300:FF:000542">
    <property type="entry name" value="Peptide chain release factor 3"/>
    <property type="match status" value="1"/>
</dbReference>
<dbReference type="InterPro" id="IPR031157">
    <property type="entry name" value="G_TR_CS"/>
</dbReference>
<gene>
    <name evidence="7" type="primary">prfC</name>
    <name evidence="11" type="ORF">JQS43_24695</name>
</gene>
<evidence type="ECO:0000256" key="7">
    <source>
        <dbReference type="HAMAP-Rule" id="MF_00072"/>
    </source>
</evidence>
<dbReference type="InterPro" id="IPR009000">
    <property type="entry name" value="Transl_B-barrel_sf"/>
</dbReference>
<evidence type="ECO:0000256" key="9">
    <source>
        <dbReference type="SAM" id="MobiDB-lite"/>
    </source>
</evidence>
<dbReference type="PANTHER" id="PTHR43556:SF2">
    <property type="entry name" value="PEPTIDE CHAIN RELEASE FACTOR RF3"/>
    <property type="match status" value="1"/>
</dbReference>
<accession>A0A895YGV1</accession>
<sequence>MAGGPYLPPFAHRRPPQRPPPSPAPPPPPHPRDHGARDRVSGRSGTYVHDRPSGRWGEAQVQSVTAPGQANIQAEAARRRTFAVISHPDAGKSTITEALALHARVIGQAGAVHGKGGRRGVVSDWMAMEQTRGISITSAALQFAYRDVVVNLLDTPGHADFSEDTYRVLTAVDCAVMLLDAAKGLEPQTLKLFEVCRHRRIPVVTFINKWDRPGLEPLALLDEIETRIGLRPTPLTWPIGLAGQFHGVVDRRTGTAIHFERAPGGATAATEQELTTDEAARRFGEDWQRAVEELELLDLSDADHDQATFTAATTTPVLFGAAVANLGVRQLLDTLVELAPAPGPRPDVAGEPRPVAAPFAGFVFKIQANMDPAHRDQVAFVRVCSGRFERGAQVTNGATGRPFATKYAQQLFGRERDTADYAYPGDVVGLVNATALGIGDTLYSDRPVEFPPLPSFAPEHFATIQTSDTSKFKRFRRGVAQLDAEGIVQVLRSEARGDAAPVLAAVGPMQFEVATHRLAAEFGVPTTVDHLPYQYVRRTDPAGQEALSRVRGIEVLTRVRDGALLALFPNRWRLDMIARENPTVRLDPLLADADDR</sequence>
<dbReference type="InterPro" id="IPR027417">
    <property type="entry name" value="P-loop_NTPase"/>
</dbReference>
<dbReference type="Gene3D" id="3.40.50.300">
    <property type="entry name" value="P-loop containing nucleotide triphosphate hydrolases"/>
    <property type="match status" value="1"/>
</dbReference>
<comment type="subcellular location">
    <subcellularLocation>
        <location evidence="1 7">Cytoplasm</location>
    </subcellularLocation>
</comment>
<keyword evidence="5 7" id="KW-0648">Protein biosynthesis</keyword>
<keyword evidence="6 7" id="KW-0342">GTP-binding</keyword>
<reference evidence="11" key="1">
    <citation type="submission" date="2021-02" db="EMBL/GenBank/DDBJ databases">
        <title>Natrosporangium hydrolyticum gen. nov., sp. nov, a haloalkaliphilic actinobacterium from a soda solonchak soil.</title>
        <authorList>
            <person name="Sorokin D.Y."/>
            <person name="Khijniak T.V."/>
            <person name="Zakharycheva A.P."/>
            <person name="Boueva O.V."/>
            <person name="Ariskina E.V."/>
            <person name="Hahnke R.L."/>
            <person name="Bunk B."/>
            <person name="Sproer C."/>
            <person name="Schumann P."/>
            <person name="Evtushenko L.I."/>
            <person name="Kublanov I.V."/>
        </authorList>
    </citation>
    <scope>NUCLEOTIDE SEQUENCE</scope>
    <source>
        <strain evidence="11">DSM 106523</strain>
    </source>
</reference>
<dbReference type="Pfam" id="PF00009">
    <property type="entry name" value="GTP_EFTU"/>
    <property type="match status" value="1"/>
</dbReference>
<evidence type="ECO:0000313" key="12">
    <source>
        <dbReference type="Proteomes" id="UP000662857"/>
    </source>
</evidence>
<dbReference type="NCBIfam" id="NF001964">
    <property type="entry name" value="PRK00741.1"/>
    <property type="match status" value="1"/>
</dbReference>
<keyword evidence="12" id="KW-1185">Reference proteome</keyword>
<dbReference type="GO" id="GO:0003924">
    <property type="term" value="F:GTPase activity"/>
    <property type="evidence" value="ECO:0007669"/>
    <property type="project" value="InterPro"/>
</dbReference>
<dbReference type="Proteomes" id="UP000662857">
    <property type="component" value="Chromosome"/>
</dbReference>
<dbReference type="GO" id="GO:0016150">
    <property type="term" value="F:translation release factor activity, codon nonspecific"/>
    <property type="evidence" value="ECO:0007669"/>
    <property type="project" value="TreeGrafter"/>
</dbReference>
<dbReference type="AlphaFoldDB" id="A0A895YGV1"/>
<name>A0A895YGV1_9ACTN</name>
<evidence type="ECO:0000256" key="2">
    <source>
        <dbReference type="ARBA" id="ARBA00009978"/>
    </source>
</evidence>
<dbReference type="GO" id="GO:0006449">
    <property type="term" value="P:regulation of translational termination"/>
    <property type="evidence" value="ECO:0007669"/>
    <property type="project" value="UniProtKB-UniRule"/>
</dbReference>
<feature type="binding site" evidence="7">
    <location>
        <begin position="154"/>
        <end position="158"/>
    </location>
    <ligand>
        <name>GTP</name>
        <dbReference type="ChEBI" id="CHEBI:37565"/>
    </ligand>
</feature>
<proteinExistence type="inferred from homology"/>
<dbReference type="PRINTS" id="PR00315">
    <property type="entry name" value="ELONGATNFCT"/>
</dbReference>
<dbReference type="KEGG" id="nhy:JQS43_24695"/>
<dbReference type="Gene3D" id="2.40.30.10">
    <property type="entry name" value="Translation factors"/>
    <property type="match status" value="1"/>
</dbReference>
<dbReference type="SUPFAM" id="SSF52540">
    <property type="entry name" value="P-loop containing nucleoside triphosphate hydrolases"/>
    <property type="match status" value="1"/>
</dbReference>
<evidence type="ECO:0000259" key="10">
    <source>
        <dbReference type="PROSITE" id="PS51722"/>
    </source>
</evidence>
<dbReference type="InterPro" id="IPR032090">
    <property type="entry name" value="RF3_C"/>
</dbReference>
<dbReference type="InterPro" id="IPR004548">
    <property type="entry name" value="PrfC"/>
</dbReference>
<dbReference type="InterPro" id="IPR053905">
    <property type="entry name" value="EF-G-like_DII"/>
</dbReference>
<dbReference type="InterPro" id="IPR000795">
    <property type="entry name" value="T_Tr_GTP-bd_dom"/>
</dbReference>
<keyword evidence="4 7" id="KW-0547">Nucleotide-binding</keyword>
<dbReference type="InterPro" id="IPR005225">
    <property type="entry name" value="Small_GTP-bd"/>
</dbReference>
<protein>
    <recommendedName>
        <fullName evidence="7 8">Peptide chain release factor 3</fullName>
        <shortName evidence="7">RF-3</shortName>
    </recommendedName>
</protein>
<dbReference type="InterPro" id="IPR035647">
    <property type="entry name" value="EFG_III/V"/>
</dbReference>
<dbReference type="GO" id="GO:0016149">
    <property type="term" value="F:translation release factor activity, codon specific"/>
    <property type="evidence" value="ECO:0007669"/>
    <property type="project" value="UniProtKB-UniRule"/>
</dbReference>
<evidence type="ECO:0000256" key="1">
    <source>
        <dbReference type="ARBA" id="ARBA00004496"/>
    </source>
</evidence>